<protein>
    <submittedName>
        <fullName evidence="3">DHH family phosphoesterase</fullName>
    </submittedName>
</protein>
<accession>A0A2T3FQ81</accession>
<dbReference type="Gene3D" id="3.10.310.30">
    <property type="match status" value="1"/>
</dbReference>
<proteinExistence type="predicted"/>
<sequence length="323" mass="36078">MSKNILEASLEGAEHIVLLGHIHPDGDCIGTTLGLLNYLRENYPQIEAELFLDHPAAKFSYMNDFEKIHTEIVPEKQFDLCITLDASDKERLGGYAVYFDSAVKTLCIDHHRTNTGFAEQNYIIPDASSCSEVLYTLLDEAKISREAAECLYTGIVHDTGVFKYNSTTRKTMEIAGALMEKGVNAAKIIDDSFYRKTYAQNQILGKALLGSTRILDGRCIFSVVSQKEMEFYGVDTNDLDGIIDQLRITEGVECAIFIYEKAFNEYKVSLRSNDYVDVSKVAAYFGGGGHIHAAGCTMQGHPRDVINNLTGHIEKQMDARREE</sequence>
<dbReference type="PANTHER" id="PTHR47618:SF1">
    <property type="entry name" value="BIFUNCTIONAL OLIGORIBONUCLEASE AND PAP PHOSPHATASE NRNA"/>
    <property type="match status" value="1"/>
</dbReference>
<dbReference type="Pfam" id="PF01368">
    <property type="entry name" value="DHH"/>
    <property type="match status" value="1"/>
</dbReference>
<evidence type="ECO:0000259" key="2">
    <source>
        <dbReference type="Pfam" id="PF02272"/>
    </source>
</evidence>
<dbReference type="Proteomes" id="UP000241048">
    <property type="component" value="Unassembled WGS sequence"/>
</dbReference>
<evidence type="ECO:0000313" key="3">
    <source>
        <dbReference type="EMBL" id="PST37447.1"/>
    </source>
</evidence>
<feature type="domain" description="DHHA1" evidence="2">
    <location>
        <begin position="231"/>
        <end position="303"/>
    </location>
</feature>
<keyword evidence="4" id="KW-1185">Reference proteome</keyword>
<dbReference type="GO" id="GO:0003676">
    <property type="term" value="F:nucleic acid binding"/>
    <property type="evidence" value="ECO:0007669"/>
    <property type="project" value="InterPro"/>
</dbReference>
<dbReference type="InterPro" id="IPR003156">
    <property type="entry name" value="DHHA1_dom"/>
</dbReference>
<organism evidence="3 4">
    <name type="scientific">Clostridium fessum</name>
    <dbReference type="NCBI Taxonomy" id="2126740"/>
    <lineage>
        <taxon>Bacteria</taxon>
        <taxon>Bacillati</taxon>
        <taxon>Bacillota</taxon>
        <taxon>Clostridia</taxon>
        <taxon>Eubacteriales</taxon>
        <taxon>Clostridiaceae</taxon>
        <taxon>Clostridium</taxon>
    </lineage>
</organism>
<gene>
    <name evidence="3" type="ORF">C7U56_05925</name>
</gene>
<dbReference type="RefSeq" id="WP_107000576.1">
    <property type="nucleotide sequence ID" value="NZ_JAQDNH010000005.1"/>
</dbReference>
<reference evidence="3 4" key="1">
    <citation type="submission" date="2018-03" db="EMBL/GenBank/DDBJ databases">
        <title>Lachnoclostridium SNUG30386 gen.nov., sp.nov., isolated from human faeces.</title>
        <authorList>
            <person name="Seo B."/>
            <person name="Jeon K."/>
            <person name="Ko G."/>
        </authorList>
    </citation>
    <scope>NUCLEOTIDE SEQUENCE [LARGE SCALE GENOMIC DNA]</scope>
    <source>
        <strain evidence="3 4">SNUG30386</strain>
    </source>
</reference>
<dbReference type="AlphaFoldDB" id="A0A2T3FQ81"/>
<dbReference type="SUPFAM" id="SSF64182">
    <property type="entry name" value="DHH phosphoesterases"/>
    <property type="match status" value="1"/>
</dbReference>
<name>A0A2T3FQ81_9CLOT</name>
<evidence type="ECO:0000259" key="1">
    <source>
        <dbReference type="Pfam" id="PF01368"/>
    </source>
</evidence>
<dbReference type="InterPro" id="IPR001667">
    <property type="entry name" value="DDH_dom"/>
</dbReference>
<dbReference type="InterPro" id="IPR051319">
    <property type="entry name" value="Oligoribo/pAp-PDE_c-di-AMP_PDE"/>
</dbReference>
<comment type="caution">
    <text evidence="3">The sequence shown here is derived from an EMBL/GenBank/DDBJ whole genome shotgun (WGS) entry which is preliminary data.</text>
</comment>
<dbReference type="PANTHER" id="PTHR47618">
    <property type="entry name" value="BIFUNCTIONAL OLIGORIBONUCLEASE AND PAP PHOSPHATASE NRNA"/>
    <property type="match status" value="1"/>
</dbReference>
<dbReference type="InterPro" id="IPR038763">
    <property type="entry name" value="DHH_sf"/>
</dbReference>
<feature type="domain" description="DDH" evidence="1">
    <location>
        <begin position="16"/>
        <end position="155"/>
    </location>
</feature>
<dbReference type="EMBL" id="PYLO01000002">
    <property type="protein sequence ID" value="PST37447.1"/>
    <property type="molecule type" value="Genomic_DNA"/>
</dbReference>
<dbReference type="Pfam" id="PF02272">
    <property type="entry name" value="DHHA1"/>
    <property type="match status" value="1"/>
</dbReference>
<dbReference type="Gene3D" id="3.90.1640.10">
    <property type="entry name" value="inorganic pyrophosphatase (n-terminal core)"/>
    <property type="match status" value="1"/>
</dbReference>
<evidence type="ECO:0000313" key="4">
    <source>
        <dbReference type="Proteomes" id="UP000241048"/>
    </source>
</evidence>